<dbReference type="PANTHER" id="PTHR43080">
    <property type="entry name" value="CBS DOMAIN-CONTAINING PROTEIN CBSX3, MITOCHONDRIAL"/>
    <property type="match status" value="1"/>
</dbReference>
<dbReference type="EMBL" id="MN740004">
    <property type="protein sequence ID" value="QHT82855.1"/>
    <property type="molecule type" value="Genomic_DNA"/>
</dbReference>
<reference evidence="3" key="1">
    <citation type="journal article" date="2020" name="Nature">
        <title>Giant virus diversity and host interactions through global metagenomics.</title>
        <authorList>
            <person name="Schulz F."/>
            <person name="Roux S."/>
            <person name="Paez-Espino D."/>
            <person name="Jungbluth S."/>
            <person name="Walsh D.A."/>
            <person name="Denef V.J."/>
            <person name="McMahon K.D."/>
            <person name="Konstantinidis K.T."/>
            <person name="Eloe-Fadrosh E.A."/>
            <person name="Kyrpides N.C."/>
            <person name="Woyke T."/>
        </authorList>
    </citation>
    <scope>NUCLEOTIDE SEQUENCE</scope>
    <source>
        <strain evidence="3">GVMAG-M-3300023184-165</strain>
    </source>
</reference>
<evidence type="ECO:0000313" key="3">
    <source>
        <dbReference type="EMBL" id="QHT82855.1"/>
    </source>
</evidence>
<keyword evidence="1" id="KW-0129">CBS domain</keyword>
<dbReference type="Pfam" id="PF00571">
    <property type="entry name" value="CBS"/>
    <property type="match status" value="2"/>
</dbReference>
<dbReference type="PROSITE" id="PS51371">
    <property type="entry name" value="CBS"/>
    <property type="match status" value="2"/>
</dbReference>
<dbReference type="SUPFAM" id="SSF54631">
    <property type="entry name" value="CBS-domain pair"/>
    <property type="match status" value="1"/>
</dbReference>
<accession>A0A6C0HRV5</accession>
<evidence type="ECO:0000256" key="1">
    <source>
        <dbReference type="ARBA" id="ARBA00023122"/>
    </source>
</evidence>
<protein>
    <recommendedName>
        <fullName evidence="2">CBS domain-containing protein</fullName>
    </recommendedName>
</protein>
<dbReference type="InterPro" id="IPR000644">
    <property type="entry name" value="CBS_dom"/>
</dbReference>
<dbReference type="PANTHER" id="PTHR43080:SF2">
    <property type="entry name" value="CBS DOMAIN-CONTAINING PROTEIN"/>
    <property type="match status" value="1"/>
</dbReference>
<name>A0A6C0HRV5_9ZZZZ</name>
<dbReference type="InterPro" id="IPR051257">
    <property type="entry name" value="Diverse_CBS-Domain"/>
</dbReference>
<feature type="domain" description="CBS" evidence="2">
    <location>
        <begin position="96"/>
        <end position="153"/>
    </location>
</feature>
<dbReference type="SMART" id="SM00116">
    <property type="entry name" value="CBS"/>
    <property type="match status" value="2"/>
</dbReference>
<dbReference type="InterPro" id="IPR046342">
    <property type="entry name" value="CBS_dom_sf"/>
</dbReference>
<proteinExistence type="predicted"/>
<dbReference type="AlphaFoldDB" id="A0A6C0HRV5"/>
<organism evidence="3">
    <name type="scientific">viral metagenome</name>
    <dbReference type="NCBI Taxonomy" id="1070528"/>
    <lineage>
        <taxon>unclassified sequences</taxon>
        <taxon>metagenomes</taxon>
        <taxon>organismal metagenomes</taxon>
    </lineage>
</organism>
<feature type="domain" description="CBS" evidence="2">
    <location>
        <begin position="28"/>
        <end position="86"/>
    </location>
</feature>
<sequence length="172" mass="19445">MLSRTFSRKFSSIITPVSAMEVFKKSCYHKIDFKINEDSPVQEAVNRFTAFNIGCLAVTDSNNKVVGVCSERDFITKVASLRKNSEIVKVKEICTYGPNTIIATKDDSLTTCMNKMMFKDIRHLLVIDDKNEEFIGMISIKDLIKEITQKNNEAITRLTDFGMGKGAYFSSE</sequence>
<evidence type="ECO:0000259" key="2">
    <source>
        <dbReference type="PROSITE" id="PS51371"/>
    </source>
</evidence>
<dbReference type="Gene3D" id="3.10.580.10">
    <property type="entry name" value="CBS-domain"/>
    <property type="match status" value="1"/>
</dbReference>